<name>A0A3M6R0S3_9BURK</name>
<keyword evidence="1" id="KW-1133">Transmembrane helix</keyword>
<evidence type="ECO:0000313" key="3">
    <source>
        <dbReference type="Proteomes" id="UP000278006"/>
    </source>
</evidence>
<evidence type="ECO:0008006" key="4">
    <source>
        <dbReference type="Google" id="ProtNLM"/>
    </source>
</evidence>
<dbReference type="OrthoDB" id="8911615at2"/>
<comment type="caution">
    <text evidence="2">The sequence shown here is derived from an EMBL/GenBank/DDBJ whole genome shotgun (WGS) entry which is preliminary data.</text>
</comment>
<reference evidence="2 3" key="1">
    <citation type="submission" date="2018-10" db="EMBL/GenBank/DDBJ databases">
        <title>Draft genome of Cortibacter populi DSM10536.</title>
        <authorList>
            <person name="Bernier A.-M."/>
            <person name="Bernard K."/>
        </authorList>
    </citation>
    <scope>NUCLEOTIDE SEQUENCE [LARGE SCALE GENOMIC DNA]</scope>
    <source>
        <strain evidence="2 3">DSM 105136</strain>
    </source>
</reference>
<keyword evidence="1" id="KW-0812">Transmembrane</keyword>
<keyword evidence="1" id="KW-0472">Membrane</keyword>
<gene>
    <name evidence="2" type="ORF">D8I35_03030</name>
</gene>
<feature type="transmembrane region" description="Helical" evidence="1">
    <location>
        <begin position="93"/>
        <end position="111"/>
    </location>
</feature>
<dbReference type="Proteomes" id="UP000278006">
    <property type="component" value="Unassembled WGS sequence"/>
</dbReference>
<organism evidence="2 3">
    <name type="scientific">Corticibacter populi</name>
    <dbReference type="NCBI Taxonomy" id="1550736"/>
    <lineage>
        <taxon>Bacteria</taxon>
        <taxon>Pseudomonadati</taxon>
        <taxon>Pseudomonadota</taxon>
        <taxon>Betaproteobacteria</taxon>
        <taxon>Burkholderiales</taxon>
        <taxon>Comamonadaceae</taxon>
        <taxon>Corticibacter</taxon>
    </lineage>
</organism>
<dbReference type="EMBL" id="RDQO01000001">
    <property type="protein sequence ID" value="RMX08850.1"/>
    <property type="molecule type" value="Genomic_DNA"/>
</dbReference>
<accession>A0A3M6R0S3</accession>
<evidence type="ECO:0000256" key="1">
    <source>
        <dbReference type="SAM" id="Phobius"/>
    </source>
</evidence>
<proteinExistence type="predicted"/>
<keyword evidence="3" id="KW-1185">Reference proteome</keyword>
<sequence>MAHDVTGKALSGAEQALQSTRNATNAGLLRAEQSLQSLHQHADPAIDELAHKALDLATKSINLVADTGERARQRVLELSEATNRYVTEQPTKALFFAAAAGAALTALLLGGRRGR</sequence>
<dbReference type="AlphaFoldDB" id="A0A3M6R0S3"/>
<evidence type="ECO:0000313" key="2">
    <source>
        <dbReference type="EMBL" id="RMX08850.1"/>
    </source>
</evidence>
<protein>
    <recommendedName>
        <fullName evidence="4">DUF883 family protein</fullName>
    </recommendedName>
</protein>